<dbReference type="Proteomes" id="UP000694402">
    <property type="component" value="Unassembled WGS sequence"/>
</dbReference>
<dbReference type="GO" id="GO:0005576">
    <property type="term" value="C:extracellular region"/>
    <property type="evidence" value="ECO:0007669"/>
    <property type="project" value="UniProtKB-SubCell"/>
</dbReference>
<evidence type="ECO:0000256" key="4">
    <source>
        <dbReference type="ARBA" id="ARBA00022729"/>
    </source>
</evidence>
<reference evidence="6" key="1">
    <citation type="submission" date="2025-08" db="UniProtKB">
        <authorList>
            <consortium name="Ensembl"/>
        </authorList>
    </citation>
    <scope>IDENTIFICATION</scope>
</reference>
<proteinExistence type="inferred from homology"/>
<organism evidence="6 7">
    <name type="scientific">Oncorhynchus tshawytscha</name>
    <name type="common">Chinook salmon</name>
    <name type="synonym">Salmo tshawytscha</name>
    <dbReference type="NCBI Taxonomy" id="74940"/>
    <lineage>
        <taxon>Eukaryota</taxon>
        <taxon>Metazoa</taxon>
        <taxon>Chordata</taxon>
        <taxon>Craniata</taxon>
        <taxon>Vertebrata</taxon>
        <taxon>Euteleostomi</taxon>
        <taxon>Actinopterygii</taxon>
        <taxon>Neopterygii</taxon>
        <taxon>Teleostei</taxon>
        <taxon>Protacanthopterygii</taxon>
        <taxon>Salmoniformes</taxon>
        <taxon>Salmonidae</taxon>
        <taxon>Salmoninae</taxon>
        <taxon>Oncorhynchus</taxon>
    </lineage>
</organism>
<feature type="signal peptide" evidence="5">
    <location>
        <begin position="1"/>
        <end position="19"/>
    </location>
</feature>
<dbReference type="InterPro" id="IPR010345">
    <property type="entry name" value="IL-17_fam"/>
</dbReference>
<dbReference type="SUPFAM" id="SSF57501">
    <property type="entry name" value="Cystine-knot cytokines"/>
    <property type="match status" value="1"/>
</dbReference>
<comment type="subcellular location">
    <subcellularLocation>
        <location evidence="1">Secreted</location>
    </subcellularLocation>
</comment>
<reference evidence="6" key="2">
    <citation type="submission" date="2025-09" db="UniProtKB">
        <authorList>
            <consortium name="Ensembl"/>
        </authorList>
    </citation>
    <scope>IDENTIFICATION</scope>
</reference>
<dbReference type="Pfam" id="PF06083">
    <property type="entry name" value="IL17"/>
    <property type="match status" value="1"/>
</dbReference>
<dbReference type="InterPro" id="IPR029034">
    <property type="entry name" value="Cystine-knot_cytokine"/>
</dbReference>
<dbReference type="GeneTree" id="ENSGT01010000229274"/>
<evidence type="ECO:0000256" key="1">
    <source>
        <dbReference type="ARBA" id="ARBA00004613"/>
    </source>
</evidence>
<name>A0A8C8FPH7_ONCTS</name>
<keyword evidence="3" id="KW-0964">Secreted</keyword>
<evidence type="ECO:0000313" key="6">
    <source>
        <dbReference type="Ensembl" id="ENSOTSP00005036652.1"/>
    </source>
</evidence>
<keyword evidence="4 5" id="KW-0732">Signal</keyword>
<keyword evidence="7" id="KW-1185">Reference proteome</keyword>
<comment type="similarity">
    <text evidence="2">Belongs to the IL-17 family.</text>
</comment>
<evidence type="ECO:0000256" key="2">
    <source>
        <dbReference type="ARBA" id="ARBA00007236"/>
    </source>
</evidence>
<accession>A0A8C8FPH7</accession>
<protein>
    <submittedName>
        <fullName evidence="6">Uncharacterized protein</fullName>
    </submittedName>
</protein>
<dbReference type="GO" id="GO:0005125">
    <property type="term" value="F:cytokine activity"/>
    <property type="evidence" value="ECO:0007669"/>
    <property type="project" value="InterPro"/>
</dbReference>
<dbReference type="Gene3D" id="2.10.90.10">
    <property type="entry name" value="Cystine-knot cytokines"/>
    <property type="match status" value="1"/>
</dbReference>
<evidence type="ECO:0000256" key="5">
    <source>
        <dbReference type="SAM" id="SignalP"/>
    </source>
</evidence>
<dbReference type="AlphaFoldDB" id="A0A8C8FPH7"/>
<dbReference type="Ensembl" id="ENSOTST00005039830.2">
    <property type="protein sequence ID" value="ENSOTSP00005036652.1"/>
    <property type="gene ID" value="ENSOTSG00005017303.2"/>
</dbReference>
<evidence type="ECO:0000313" key="7">
    <source>
        <dbReference type="Proteomes" id="UP000694402"/>
    </source>
</evidence>
<evidence type="ECO:0000256" key="3">
    <source>
        <dbReference type="ARBA" id="ARBA00022525"/>
    </source>
</evidence>
<feature type="chain" id="PRO_5034580036" evidence="5">
    <location>
        <begin position="20"/>
        <end position="142"/>
    </location>
</feature>
<sequence>LFLVIQGLLLVCLSSDTRSVQRQQPLNSAQTPLVRLTQDGPQLLIFFVEADSLVFDSFSFRYDKNDSRVPQTIRNATCSDCMVKGLKAVPIQYEMNVFHRKKCGSTFVTCMCPCTVNVGCTCVKENKCHSISARCLPEQRSG</sequence>